<feature type="chain" id="PRO_5019314383" evidence="6">
    <location>
        <begin position="23"/>
        <end position="159"/>
    </location>
</feature>
<reference evidence="8" key="1">
    <citation type="submission" date="2019-02" db="EMBL/GenBank/DDBJ databases">
        <authorList>
            <person name="Gruber-Vodicka R. H."/>
            <person name="Seah K. B. B."/>
        </authorList>
    </citation>
    <scope>NUCLEOTIDE SEQUENCE</scope>
    <source>
        <strain evidence="8">BECK_M7</strain>
    </source>
</reference>
<dbReference type="Gene3D" id="3.30.450.20">
    <property type="entry name" value="PAS domain"/>
    <property type="match status" value="1"/>
</dbReference>
<keyword evidence="4" id="KW-1133">Transmembrane helix</keyword>
<dbReference type="Pfam" id="PF08269">
    <property type="entry name" value="dCache_2"/>
    <property type="match status" value="1"/>
</dbReference>
<dbReference type="InterPro" id="IPR004010">
    <property type="entry name" value="Double_Cache_2"/>
</dbReference>
<keyword evidence="3" id="KW-0812">Transmembrane</keyword>
<name>A0A450UDI0_9GAMM</name>
<comment type="subcellular location">
    <subcellularLocation>
        <location evidence="1">Cell membrane</location>
        <topology evidence="1">Multi-pass membrane protein</topology>
    </subcellularLocation>
</comment>
<proteinExistence type="predicted"/>
<dbReference type="EMBL" id="CAADFF010000020">
    <property type="protein sequence ID" value="VFJ90468.1"/>
    <property type="molecule type" value="Genomic_DNA"/>
</dbReference>
<evidence type="ECO:0000256" key="3">
    <source>
        <dbReference type="ARBA" id="ARBA00022692"/>
    </source>
</evidence>
<sequence length="159" mass="17744">MQRFLITLVLSTLILFSSQVFAEKKATTEECVSKTHEAAAMINAHGVDEAIKSIGDPHGPFVWKDSYVFLMDLDGKMLAHPMQPELTQHKHVLLHTDATDKAIFVHAVNLARKVGQGWIDYMWPKPGKKSPSKKVTYVYRVPSKDLLVGAGVYVGGMMY</sequence>
<dbReference type="InterPro" id="IPR033480">
    <property type="entry name" value="sCache_2"/>
</dbReference>
<gene>
    <name evidence="8" type="ORF">BECKLFY1418B_GA0070995_10206</name>
</gene>
<evidence type="ECO:0000256" key="1">
    <source>
        <dbReference type="ARBA" id="ARBA00004651"/>
    </source>
</evidence>
<keyword evidence="6" id="KW-0732">Signal</keyword>
<dbReference type="SMART" id="SM01049">
    <property type="entry name" value="Cache_2"/>
    <property type="match status" value="1"/>
</dbReference>
<feature type="signal peptide" evidence="6">
    <location>
        <begin position="1"/>
        <end position="22"/>
    </location>
</feature>
<organism evidence="8">
    <name type="scientific">Candidatus Kentrum sp. LFY</name>
    <dbReference type="NCBI Taxonomy" id="2126342"/>
    <lineage>
        <taxon>Bacteria</taxon>
        <taxon>Pseudomonadati</taxon>
        <taxon>Pseudomonadota</taxon>
        <taxon>Gammaproteobacteria</taxon>
        <taxon>Candidatus Kentrum</taxon>
    </lineage>
</organism>
<evidence type="ECO:0000259" key="7">
    <source>
        <dbReference type="SMART" id="SM01049"/>
    </source>
</evidence>
<evidence type="ECO:0000256" key="4">
    <source>
        <dbReference type="ARBA" id="ARBA00022989"/>
    </source>
</evidence>
<evidence type="ECO:0000256" key="6">
    <source>
        <dbReference type="SAM" id="SignalP"/>
    </source>
</evidence>
<accession>A0A450UDI0</accession>
<feature type="domain" description="Single Cache" evidence="7">
    <location>
        <begin position="17"/>
        <end position="105"/>
    </location>
</feature>
<keyword evidence="5" id="KW-0472">Membrane</keyword>
<evidence type="ECO:0000256" key="5">
    <source>
        <dbReference type="ARBA" id="ARBA00023136"/>
    </source>
</evidence>
<dbReference type="GO" id="GO:0005886">
    <property type="term" value="C:plasma membrane"/>
    <property type="evidence" value="ECO:0007669"/>
    <property type="project" value="UniProtKB-SubCell"/>
</dbReference>
<evidence type="ECO:0000313" key="8">
    <source>
        <dbReference type="EMBL" id="VFJ90468.1"/>
    </source>
</evidence>
<evidence type="ECO:0000256" key="2">
    <source>
        <dbReference type="ARBA" id="ARBA00022475"/>
    </source>
</evidence>
<protein>
    <submittedName>
        <fullName evidence="8">Cache domain</fullName>
    </submittedName>
</protein>
<dbReference type="AlphaFoldDB" id="A0A450UDI0"/>
<keyword evidence="2" id="KW-1003">Cell membrane</keyword>